<gene>
    <name evidence="5" type="ORF">SAMN04487861_1243</name>
</gene>
<evidence type="ECO:0000256" key="2">
    <source>
        <dbReference type="ARBA" id="ARBA00022598"/>
    </source>
</evidence>
<evidence type="ECO:0000259" key="4">
    <source>
        <dbReference type="Pfam" id="PF13193"/>
    </source>
</evidence>
<name>A0A1I3GPL9_SELRU</name>
<dbReference type="SUPFAM" id="SSF56801">
    <property type="entry name" value="Acetyl-CoA synthetase-like"/>
    <property type="match status" value="1"/>
</dbReference>
<dbReference type="Proteomes" id="UP000183639">
    <property type="component" value="Unassembled WGS sequence"/>
</dbReference>
<dbReference type="InterPro" id="IPR025110">
    <property type="entry name" value="AMP-bd_C"/>
</dbReference>
<evidence type="ECO:0000313" key="5">
    <source>
        <dbReference type="EMBL" id="SFI25343.1"/>
    </source>
</evidence>
<dbReference type="EMBL" id="FOQK01000024">
    <property type="protein sequence ID" value="SFI25343.1"/>
    <property type="molecule type" value="Genomic_DNA"/>
</dbReference>
<dbReference type="InterPro" id="IPR000873">
    <property type="entry name" value="AMP-dep_synth/lig_dom"/>
</dbReference>
<proteinExistence type="inferred from homology"/>
<feature type="domain" description="AMP-binding enzyme C-terminal" evidence="4">
    <location>
        <begin position="403"/>
        <end position="478"/>
    </location>
</feature>
<dbReference type="Pfam" id="PF13193">
    <property type="entry name" value="AMP-binding_C"/>
    <property type="match status" value="1"/>
</dbReference>
<evidence type="ECO:0000256" key="1">
    <source>
        <dbReference type="ARBA" id="ARBA00006432"/>
    </source>
</evidence>
<dbReference type="Gene3D" id="3.30.300.30">
    <property type="match status" value="1"/>
</dbReference>
<dbReference type="PANTHER" id="PTHR43201:SF5">
    <property type="entry name" value="MEDIUM-CHAIN ACYL-COA LIGASE ACSF2, MITOCHONDRIAL"/>
    <property type="match status" value="1"/>
</dbReference>
<dbReference type="AlphaFoldDB" id="A0A1I3GPL9"/>
<dbReference type="Pfam" id="PF00501">
    <property type="entry name" value="AMP-binding"/>
    <property type="match status" value="1"/>
</dbReference>
<dbReference type="GO" id="GO:0006631">
    <property type="term" value="P:fatty acid metabolic process"/>
    <property type="evidence" value="ECO:0007669"/>
    <property type="project" value="TreeGrafter"/>
</dbReference>
<protein>
    <submittedName>
        <fullName evidence="5">Long-chain acyl-CoA synthetase</fullName>
    </submittedName>
</protein>
<dbReference type="GO" id="GO:0031956">
    <property type="term" value="F:medium-chain fatty acid-CoA ligase activity"/>
    <property type="evidence" value="ECO:0007669"/>
    <property type="project" value="TreeGrafter"/>
</dbReference>
<dbReference type="InterPro" id="IPR045851">
    <property type="entry name" value="AMP-bd_C_sf"/>
</dbReference>
<dbReference type="PANTHER" id="PTHR43201">
    <property type="entry name" value="ACYL-COA SYNTHETASE"/>
    <property type="match status" value="1"/>
</dbReference>
<accession>A0A1I3GPL9</accession>
<dbReference type="RefSeq" id="WP_075445143.1">
    <property type="nucleotide sequence ID" value="NZ_FOQK01000024.1"/>
</dbReference>
<dbReference type="OrthoDB" id="9778383at2"/>
<dbReference type="InterPro" id="IPR042099">
    <property type="entry name" value="ANL_N_sf"/>
</dbReference>
<keyword evidence="2" id="KW-0436">Ligase</keyword>
<feature type="domain" description="AMP-dependent synthetase/ligase" evidence="3">
    <location>
        <begin position="10"/>
        <end position="353"/>
    </location>
</feature>
<dbReference type="InterPro" id="IPR020845">
    <property type="entry name" value="AMP-binding_CS"/>
</dbReference>
<organism evidence="5 6">
    <name type="scientific">Selenomonas ruminantium</name>
    <dbReference type="NCBI Taxonomy" id="971"/>
    <lineage>
        <taxon>Bacteria</taxon>
        <taxon>Bacillati</taxon>
        <taxon>Bacillota</taxon>
        <taxon>Negativicutes</taxon>
        <taxon>Selenomonadales</taxon>
        <taxon>Selenomonadaceae</taxon>
        <taxon>Selenomonas</taxon>
    </lineage>
</organism>
<evidence type="ECO:0000259" key="3">
    <source>
        <dbReference type="Pfam" id="PF00501"/>
    </source>
</evidence>
<comment type="similarity">
    <text evidence="1">Belongs to the ATP-dependent AMP-binding enzyme family.</text>
</comment>
<dbReference type="PROSITE" id="PS00455">
    <property type="entry name" value="AMP_BINDING"/>
    <property type="match status" value="1"/>
</dbReference>
<evidence type="ECO:0000313" key="6">
    <source>
        <dbReference type="Proteomes" id="UP000183639"/>
    </source>
</evidence>
<reference evidence="5 6" key="1">
    <citation type="submission" date="2016-10" db="EMBL/GenBank/DDBJ databases">
        <authorList>
            <person name="de Groot N.N."/>
        </authorList>
    </citation>
    <scope>NUCLEOTIDE SEQUENCE [LARGE SCALE GENOMIC DNA]</scope>
    <source>
        <strain evidence="5 6">Z108</strain>
    </source>
</reference>
<sequence length="494" mass="54483">MFIHDLIRQGAPDAMAIIDHQRRFTYKDFQDAVDACRNRLYAAGVRQGDRVGIFSRNSAEFVFAFMGTASLGAIAVPINFQLSSREIAYIVKDAGIETILTYQPLNLADAMAQLRCDLKVAQIDIRNIGKPKTGIAEAPKLSDYFSEDNPCEIIYTSGTTGNPKGAVLSHRNIVANTQQMSFMGCKAEHNVLCVLPMYHVFGLTCSVFYPFSVGATVAILDSFTPKETIATIRDEKITDLYIVPSICSLLTKLASEEDMKTVRLVVSGGTTLPLKIQQDFIGKFGVDICEGYGLSETSPVVTMNPPQKAKVGSCGPIVPGLKWKLIDDAGNEVAPGEPGELVVKGDNVMLGYWNLPDVTHDAMRGGWFHTGDVARVDDEGYIYIVDRIKDMIISMGENIYPREVEELIYQFPGVYEAAVVGIEDKLRGQAGACFYSVHEGADVNVRALKKFLQANLALYKIPREFHQLDKLPRTTTGKIAKKDILKQFQEGKIK</sequence>
<dbReference type="Gene3D" id="3.40.50.12780">
    <property type="entry name" value="N-terminal domain of ligase-like"/>
    <property type="match status" value="1"/>
</dbReference>